<feature type="signal peptide" evidence="1">
    <location>
        <begin position="1"/>
        <end position="19"/>
    </location>
</feature>
<evidence type="ECO:0000256" key="1">
    <source>
        <dbReference type="SAM" id="SignalP"/>
    </source>
</evidence>
<accession>E3MRW2</accession>
<evidence type="ECO:0000313" key="3">
    <source>
        <dbReference type="Proteomes" id="UP000008281"/>
    </source>
</evidence>
<dbReference type="EMBL" id="DS268470">
    <property type="protein sequence ID" value="EFP08044.1"/>
    <property type="molecule type" value="Genomic_DNA"/>
</dbReference>
<feature type="chain" id="PRO_5003175460" evidence="1">
    <location>
        <begin position="20"/>
        <end position="139"/>
    </location>
</feature>
<dbReference type="RefSeq" id="XP_003101163.2">
    <property type="nucleotide sequence ID" value="XM_003101115.2"/>
</dbReference>
<keyword evidence="3" id="KW-1185">Reference proteome</keyword>
<dbReference type="PANTHER" id="PTHR21479">
    <property type="match status" value="1"/>
</dbReference>
<dbReference type="KEGG" id="crq:GCK72_025062"/>
<protein>
    <submittedName>
        <fullName evidence="2">Uncharacterized protein</fullName>
    </submittedName>
</protein>
<dbReference type="OMA" id="RIYSICQ"/>
<gene>
    <name evidence="2" type="ORF">CRE_14773</name>
</gene>
<proteinExistence type="predicted"/>
<evidence type="ECO:0000313" key="2">
    <source>
        <dbReference type="EMBL" id="EFP08044.1"/>
    </source>
</evidence>
<dbReference type="GeneID" id="9798883"/>
<dbReference type="HOGENOM" id="CLU_1847011_0_0_1"/>
<organism evidence="3">
    <name type="scientific">Caenorhabditis remanei</name>
    <name type="common">Caenorhabditis vulgaris</name>
    <dbReference type="NCBI Taxonomy" id="31234"/>
    <lineage>
        <taxon>Eukaryota</taxon>
        <taxon>Metazoa</taxon>
        <taxon>Ecdysozoa</taxon>
        <taxon>Nematoda</taxon>
        <taxon>Chromadorea</taxon>
        <taxon>Rhabditida</taxon>
        <taxon>Rhabditina</taxon>
        <taxon>Rhabditomorpha</taxon>
        <taxon>Rhabditoidea</taxon>
        <taxon>Rhabditidae</taxon>
        <taxon>Peloderinae</taxon>
        <taxon>Caenorhabditis</taxon>
    </lineage>
</organism>
<sequence length="139" mass="16311">MKPHLLVLLFFVLLPSIQAFKSTRFVFNGTIECPKQRNWCYEIKLAAVHKGYGELITDQETCLRGETKGEYHIDEIKDWKEEYADFFAVSLVVIHNCGDEQKSLIARRFPKEKMSTRFFIRQVDFNLATKVVIKKHIKV</sequence>
<name>E3MRW2_CAERE</name>
<dbReference type="InParanoid" id="E3MRW2"/>
<dbReference type="AlphaFoldDB" id="E3MRW2"/>
<dbReference type="PANTHER" id="PTHR21479:SF28">
    <property type="entry name" value="PROTEIN CBG24148"/>
    <property type="match status" value="1"/>
</dbReference>
<keyword evidence="1" id="KW-0732">Signal</keyword>
<dbReference type="CTD" id="9798883"/>
<dbReference type="Proteomes" id="UP000008281">
    <property type="component" value="Unassembled WGS sequence"/>
</dbReference>
<reference evidence="2" key="1">
    <citation type="submission" date="2007-07" db="EMBL/GenBank/DDBJ databases">
        <title>PCAP assembly of the Caenorhabditis remanei genome.</title>
        <authorList>
            <consortium name="The Caenorhabditis remanei Sequencing Consortium"/>
            <person name="Wilson R.K."/>
        </authorList>
    </citation>
    <scope>NUCLEOTIDE SEQUENCE [LARGE SCALE GENOMIC DNA]</scope>
    <source>
        <strain evidence="2">PB4641</strain>
    </source>
</reference>